<reference evidence="1" key="1">
    <citation type="journal article" date="2015" name="Nature">
        <title>Complex archaea that bridge the gap between prokaryotes and eukaryotes.</title>
        <authorList>
            <person name="Spang A."/>
            <person name="Saw J.H."/>
            <person name="Jorgensen S.L."/>
            <person name="Zaremba-Niedzwiedzka K."/>
            <person name="Martijn J."/>
            <person name="Lind A.E."/>
            <person name="van Eijk R."/>
            <person name="Schleper C."/>
            <person name="Guy L."/>
            <person name="Ettema T.J."/>
        </authorList>
    </citation>
    <scope>NUCLEOTIDE SEQUENCE</scope>
</reference>
<organism evidence="1">
    <name type="scientific">marine sediment metagenome</name>
    <dbReference type="NCBI Taxonomy" id="412755"/>
    <lineage>
        <taxon>unclassified sequences</taxon>
        <taxon>metagenomes</taxon>
        <taxon>ecological metagenomes</taxon>
    </lineage>
</organism>
<name>A0A0F9JRD1_9ZZZZ</name>
<proteinExistence type="predicted"/>
<dbReference type="AlphaFoldDB" id="A0A0F9JRD1"/>
<sequence>MKARMSQSVSRLDDVMTSDPLVREIMAEAALEELREIMAEVEPERPAGAPGAWYGFEDIRAFVLAEQRYGVSTNGSVRRALAESLATFVED</sequence>
<comment type="caution">
    <text evidence="1">The sequence shown here is derived from an EMBL/GenBank/DDBJ whole genome shotgun (WGS) entry which is preliminary data.</text>
</comment>
<protein>
    <submittedName>
        <fullName evidence="1">Uncharacterized protein</fullName>
    </submittedName>
</protein>
<gene>
    <name evidence="1" type="ORF">LCGC14_1495910</name>
</gene>
<evidence type="ECO:0000313" key="1">
    <source>
        <dbReference type="EMBL" id="KKM64981.1"/>
    </source>
</evidence>
<accession>A0A0F9JRD1</accession>
<dbReference type="EMBL" id="LAZR01010802">
    <property type="protein sequence ID" value="KKM64981.1"/>
    <property type="molecule type" value="Genomic_DNA"/>
</dbReference>